<dbReference type="SUPFAM" id="SSF57845">
    <property type="entry name" value="B-box zinc-binding domain"/>
    <property type="match status" value="1"/>
</dbReference>
<dbReference type="GeneID" id="30174990"/>
<feature type="compositionally biased region" description="Basic and acidic residues" evidence="1">
    <location>
        <begin position="34"/>
        <end position="46"/>
    </location>
</feature>
<dbReference type="Proteomes" id="UP000094020">
    <property type="component" value="Chromosome 2"/>
</dbReference>
<feature type="compositionally biased region" description="Acidic residues" evidence="1">
    <location>
        <begin position="227"/>
        <end position="237"/>
    </location>
</feature>
<keyword evidence="4" id="KW-1185">Reference proteome</keyword>
<feature type="region of interest" description="Disordered" evidence="1">
    <location>
        <begin position="106"/>
        <end position="125"/>
    </location>
</feature>
<dbReference type="RefSeq" id="XP_019008934.1">
    <property type="nucleotide sequence ID" value="XM_019158321.1"/>
</dbReference>
<accession>A0A1B9HWQ9</accession>
<gene>
    <name evidence="2" type="ORF">I206_06621</name>
    <name evidence="3" type="ORF">I206_101409</name>
</gene>
<evidence type="ECO:0008006" key="5">
    <source>
        <dbReference type="Google" id="ProtNLM"/>
    </source>
</evidence>
<dbReference type="STRING" id="1296096.A0A1B9HWQ9"/>
<evidence type="ECO:0000313" key="4">
    <source>
        <dbReference type="Proteomes" id="UP000094020"/>
    </source>
</evidence>
<proteinExistence type="predicted"/>
<dbReference type="Pfam" id="PF22586">
    <property type="entry name" value="ANCHR-like_BBOX"/>
    <property type="match status" value="1"/>
</dbReference>
<organism evidence="2">
    <name type="scientific">Kwoniella pini CBS 10737</name>
    <dbReference type="NCBI Taxonomy" id="1296096"/>
    <lineage>
        <taxon>Eukaryota</taxon>
        <taxon>Fungi</taxon>
        <taxon>Dikarya</taxon>
        <taxon>Basidiomycota</taxon>
        <taxon>Agaricomycotina</taxon>
        <taxon>Tremellomycetes</taxon>
        <taxon>Tremellales</taxon>
        <taxon>Cryptococcaceae</taxon>
        <taxon>Kwoniella</taxon>
    </lineage>
</organism>
<reference evidence="3" key="2">
    <citation type="submission" date="2013-07" db="EMBL/GenBank/DDBJ databases">
        <authorList>
            <consortium name="The Broad Institute Genome Sequencing Platform"/>
            <person name="Cuomo C."/>
            <person name="Litvintseva A."/>
            <person name="Chen Y."/>
            <person name="Heitman J."/>
            <person name="Sun S."/>
            <person name="Springer D."/>
            <person name="Dromer F."/>
            <person name="Young S.K."/>
            <person name="Zeng Q."/>
            <person name="Gargeya S."/>
            <person name="Fitzgerald M."/>
            <person name="Abouelleil A."/>
            <person name="Alvarado L."/>
            <person name="Berlin A.M."/>
            <person name="Chapman S.B."/>
            <person name="Dewar J."/>
            <person name="Goldberg J."/>
            <person name="Griggs A."/>
            <person name="Gujja S."/>
            <person name="Hansen M."/>
            <person name="Howarth C."/>
            <person name="Imamovic A."/>
            <person name="Larimer J."/>
            <person name="McCowan C."/>
            <person name="Murphy C."/>
            <person name="Pearson M."/>
            <person name="Priest M."/>
            <person name="Roberts A."/>
            <person name="Saif S."/>
            <person name="Shea T."/>
            <person name="Sykes S."/>
            <person name="Wortman J."/>
            <person name="Nusbaum C."/>
            <person name="Birren B."/>
        </authorList>
    </citation>
    <scope>NUCLEOTIDE SEQUENCE</scope>
    <source>
        <strain evidence="3">CBS 10737</strain>
    </source>
</reference>
<feature type="region of interest" description="Disordered" evidence="1">
    <location>
        <begin position="135"/>
        <end position="271"/>
    </location>
</feature>
<reference evidence="2" key="1">
    <citation type="submission" date="2013-07" db="EMBL/GenBank/DDBJ databases">
        <title>The Genome Sequence of Cryptococcus pinus CBS10737.</title>
        <authorList>
            <consortium name="The Broad Institute Genome Sequencing Platform"/>
            <person name="Cuomo C."/>
            <person name="Litvintseva A."/>
            <person name="Chen Y."/>
            <person name="Heitman J."/>
            <person name="Sun S."/>
            <person name="Springer D."/>
            <person name="Dromer F."/>
            <person name="Young S.K."/>
            <person name="Zeng Q."/>
            <person name="Gargeya S."/>
            <person name="Fitzgerald M."/>
            <person name="Abouelleil A."/>
            <person name="Alvarado L."/>
            <person name="Berlin A.M."/>
            <person name="Chapman S.B."/>
            <person name="Dewar J."/>
            <person name="Goldberg J."/>
            <person name="Griggs A."/>
            <person name="Gujja S."/>
            <person name="Hansen M."/>
            <person name="Howarth C."/>
            <person name="Imamovic A."/>
            <person name="Larimer J."/>
            <person name="McCowan C."/>
            <person name="Murphy C."/>
            <person name="Pearson M."/>
            <person name="Priest M."/>
            <person name="Roberts A."/>
            <person name="Saif S."/>
            <person name="Shea T."/>
            <person name="Sykes S."/>
            <person name="Wortman J."/>
            <person name="Nusbaum C."/>
            <person name="Birren B."/>
        </authorList>
    </citation>
    <scope>NUCLEOTIDE SEQUENCE [LARGE SCALE GENOMIC DNA]</scope>
    <source>
        <strain evidence="2">CBS 10737</strain>
    </source>
</reference>
<dbReference type="EMBL" id="KV700116">
    <property type="protein sequence ID" value="OCF47715.1"/>
    <property type="molecule type" value="Genomic_DNA"/>
</dbReference>
<reference evidence="2" key="3">
    <citation type="submission" date="2016-07" db="EMBL/GenBank/DDBJ databases">
        <title>Evolution of pathogenesis and genome organization in the Tremellales.</title>
        <authorList>
            <person name="Cuomo C."/>
            <person name="Litvintseva A."/>
            <person name="Heitman J."/>
            <person name="Chen Y."/>
            <person name="Sun S."/>
            <person name="Springer D."/>
            <person name="Dromer F."/>
            <person name="Young S."/>
            <person name="Zeng Q."/>
            <person name="Chapman S."/>
            <person name="Gujja S."/>
            <person name="Saif S."/>
            <person name="Birren B."/>
        </authorList>
    </citation>
    <scope>NUCLEOTIDE SEQUENCE</scope>
    <source>
        <strain evidence="2">CBS 10737</strain>
    </source>
</reference>
<dbReference type="EMBL" id="CP144520">
    <property type="protein sequence ID" value="WWC67501.1"/>
    <property type="molecule type" value="Genomic_DNA"/>
</dbReference>
<evidence type="ECO:0000313" key="3">
    <source>
        <dbReference type="EMBL" id="WWC67501.1"/>
    </source>
</evidence>
<sequence length="342" mass="38267">MSEEDLFARFAALRAPSHQPKEEDYSPGSSYQRNVDEVAKKARKEEDEIEKIADGRFDDVSLGKEEADEDDELRKRIAKLRGYDSAHSANANKDCEGDQSVEDFLASFTSAPSHNPRNRDGSVLKDFKKEAATALREAEMYVPPAAQTEEVQSDDDGQNEDEETEEEILARALEEASLDKLHNPEDDHETPEPDKEDLLHAKSDQDDKRDRLEGLSFPSLPTHLPAESEEGAEEIDEESKKRLNALLGLSPSPHKPGQNTQSTLPKITPKSWNLPGFDMNRDSETDTWCCICNKDATLICTGCEGDLYCDECWRDGHGSGEGQERGHKAKRFVYKRQLVGAA</sequence>
<dbReference type="CDD" id="cd19817">
    <property type="entry name" value="Bbox1_ANCHR-like"/>
    <property type="match status" value="1"/>
</dbReference>
<dbReference type="InterPro" id="IPR044553">
    <property type="entry name" value="Bbox1_ANCHR"/>
</dbReference>
<dbReference type="AlphaFoldDB" id="A0A1B9HWQ9"/>
<feature type="compositionally biased region" description="Acidic residues" evidence="1">
    <location>
        <begin position="151"/>
        <end position="167"/>
    </location>
</feature>
<evidence type="ECO:0000256" key="1">
    <source>
        <dbReference type="SAM" id="MobiDB-lite"/>
    </source>
</evidence>
<dbReference type="OrthoDB" id="5407799at2759"/>
<dbReference type="PANTHER" id="PTHR46603">
    <property type="entry name" value="ABSCISSION/NOCUT CHECKPOINT REGULATOR"/>
    <property type="match status" value="1"/>
</dbReference>
<reference evidence="3" key="4">
    <citation type="submission" date="2024-02" db="EMBL/GenBank/DDBJ databases">
        <title>Comparative genomics of Cryptococcus and Kwoniella reveals pathogenesis evolution and contrasting modes of karyotype evolution via chromosome fusion or intercentromeric recombination.</title>
        <authorList>
            <person name="Coelho M.A."/>
            <person name="David-Palma M."/>
            <person name="Shea T."/>
            <person name="Bowers K."/>
            <person name="McGinley-Smith S."/>
            <person name="Mohammad A.W."/>
            <person name="Gnirke A."/>
            <person name="Yurkov A.M."/>
            <person name="Nowrousian M."/>
            <person name="Sun S."/>
            <person name="Cuomo C.A."/>
            <person name="Heitman J."/>
        </authorList>
    </citation>
    <scope>NUCLEOTIDE SEQUENCE</scope>
    <source>
        <strain evidence="3">CBS 10737</strain>
    </source>
</reference>
<dbReference type="KEGG" id="kpin:30174990"/>
<evidence type="ECO:0000313" key="2">
    <source>
        <dbReference type="EMBL" id="OCF47715.1"/>
    </source>
</evidence>
<name>A0A1B9HWQ9_9TREE</name>
<feature type="compositionally biased region" description="Basic and acidic residues" evidence="1">
    <location>
        <begin position="168"/>
        <end position="213"/>
    </location>
</feature>
<feature type="region of interest" description="Disordered" evidence="1">
    <location>
        <begin position="10"/>
        <end position="46"/>
    </location>
</feature>
<dbReference type="PANTHER" id="PTHR46603:SF1">
    <property type="entry name" value="ABSCISSION_NOCUT CHECKPOINT REGULATOR"/>
    <property type="match status" value="1"/>
</dbReference>
<protein>
    <recommendedName>
        <fullName evidence="5">Zinc finger FYVE domain-containing protein 19</fullName>
    </recommendedName>
</protein>